<dbReference type="InterPro" id="IPR036865">
    <property type="entry name" value="CRAL-TRIO_dom_sf"/>
</dbReference>
<dbReference type="Pfam" id="PF00650">
    <property type="entry name" value="CRAL_TRIO"/>
    <property type="match status" value="1"/>
</dbReference>
<dbReference type="Proteomes" id="UP000326950">
    <property type="component" value="Unassembled WGS sequence"/>
</dbReference>
<evidence type="ECO:0000259" key="1">
    <source>
        <dbReference type="PROSITE" id="PS50191"/>
    </source>
</evidence>
<dbReference type="InterPro" id="IPR001251">
    <property type="entry name" value="CRAL-TRIO_dom"/>
</dbReference>
<gene>
    <name evidence="2" type="ORF">BDV40DRAFT_297162</name>
</gene>
<proteinExistence type="predicted"/>
<accession>A0A5N6V436</accession>
<organism evidence="2 3">
    <name type="scientific">Aspergillus tamarii</name>
    <dbReference type="NCBI Taxonomy" id="41984"/>
    <lineage>
        <taxon>Eukaryota</taxon>
        <taxon>Fungi</taxon>
        <taxon>Dikarya</taxon>
        <taxon>Ascomycota</taxon>
        <taxon>Pezizomycotina</taxon>
        <taxon>Eurotiomycetes</taxon>
        <taxon>Eurotiomycetidae</taxon>
        <taxon>Eurotiales</taxon>
        <taxon>Aspergillaceae</taxon>
        <taxon>Aspergillus</taxon>
        <taxon>Aspergillus subgen. Circumdati</taxon>
    </lineage>
</organism>
<evidence type="ECO:0000313" key="2">
    <source>
        <dbReference type="EMBL" id="KAE8165756.1"/>
    </source>
</evidence>
<keyword evidence="3" id="KW-1185">Reference proteome</keyword>
<dbReference type="Gene3D" id="1.10.8.20">
    <property type="entry name" value="N-terminal domain of phosphatidylinositol transfer protein sec14p"/>
    <property type="match status" value="1"/>
</dbReference>
<dbReference type="Gene3D" id="3.40.525.10">
    <property type="entry name" value="CRAL-TRIO lipid binding domain"/>
    <property type="match status" value="1"/>
</dbReference>
<dbReference type="InterPro" id="IPR051026">
    <property type="entry name" value="PI/PC_transfer"/>
</dbReference>
<dbReference type="PROSITE" id="PS50191">
    <property type="entry name" value="CRAL_TRIO"/>
    <property type="match status" value="1"/>
</dbReference>
<reference evidence="2 3" key="1">
    <citation type="submission" date="2019-04" db="EMBL/GenBank/DDBJ databases">
        <title>Friends and foes A comparative genomics study of 23 Aspergillus species from section Flavi.</title>
        <authorList>
            <consortium name="DOE Joint Genome Institute"/>
            <person name="Kjaerbolling I."/>
            <person name="Vesth T."/>
            <person name="Frisvad J.C."/>
            <person name="Nybo J.L."/>
            <person name="Theobald S."/>
            <person name="Kildgaard S."/>
            <person name="Isbrandt T."/>
            <person name="Kuo A."/>
            <person name="Sato A."/>
            <person name="Lyhne E.K."/>
            <person name="Kogle M.E."/>
            <person name="Wiebenga A."/>
            <person name="Kun R.S."/>
            <person name="Lubbers R.J."/>
            <person name="Makela M.R."/>
            <person name="Barry K."/>
            <person name="Chovatia M."/>
            <person name="Clum A."/>
            <person name="Daum C."/>
            <person name="Haridas S."/>
            <person name="He G."/>
            <person name="LaButti K."/>
            <person name="Lipzen A."/>
            <person name="Mondo S."/>
            <person name="Riley R."/>
            <person name="Salamov A."/>
            <person name="Simmons B.A."/>
            <person name="Magnuson J.K."/>
            <person name="Henrissat B."/>
            <person name="Mortensen U.H."/>
            <person name="Larsen T.O."/>
            <person name="Devries R.P."/>
            <person name="Grigoriev I.V."/>
            <person name="Machida M."/>
            <person name="Baker S.E."/>
            <person name="Andersen M.R."/>
        </authorList>
    </citation>
    <scope>NUCLEOTIDE SEQUENCE [LARGE SCALE GENOMIC DNA]</scope>
    <source>
        <strain evidence="2 3">CBS 117626</strain>
    </source>
</reference>
<dbReference type="AlphaFoldDB" id="A0A5N6V436"/>
<dbReference type="SMART" id="SM00516">
    <property type="entry name" value="SEC14"/>
    <property type="match status" value="1"/>
</dbReference>
<dbReference type="SUPFAM" id="SSF52087">
    <property type="entry name" value="CRAL/TRIO domain"/>
    <property type="match status" value="1"/>
</dbReference>
<dbReference type="PANTHER" id="PTHR45657">
    <property type="entry name" value="CRAL-TRIO DOMAIN-CONTAINING PROTEIN YKL091C-RELATED"/>
    <property type="match status" value="1"/>
</dbReference>
<feature type="domain" description="CRAL-TRIO" evidence="1">
    <location>
        <begin position="97"/>
        <end position="281"/>
    </location>
</feature>
<dbReference type="PANTHER" id="PTHR45657:SF20">
    <property type="entry name" value="CRAL_TRIO DOMAIN PROTEIN (AFU_ORTHOLOGUE AFUA_5G00680)"/>
    <property type="match status" value="1"/>
</dbReference>
<sequence>MELSKEETERFATFNRLCTEHGLSERPRGLDAEDIQDGINDEVTLLRFFKAGRLNAHRALQQLQEATKLREGQHVLPLYRTIHLDDFEHTRKFYPHWTGRRDKRGLPILMVDMAHYNQSAMAEWRKSRDMSYCTDPTVAAKGRPNMSQRAMVFHDSLTRFVLPLCSAMSDRPNSLTPISNAVYIVDASVVCVKQAWNLKDFAQEVSWILMTCYPETIERIFVCNVPSYFSTIWNIFKKWVDPVTAAKVVVLKQSEVYPTLERLIDKENIPTKFGGGFAFQNGMLPDLDPSIRQRLQWTTLSQCIPPGPVKWMQADGGRRIAVATGSVDMNVPRNIEIAALL</sequence>
<protein>
    <submittedName>
        <fullName evidence="2">CRAL-TRIO domain-containing protein</fullName>
    </submittedName>
</protein>
<name>A0A5N6V436_ASPTM</name>
<dbReference type="CDD" id="cd00170">
    <property type="entry name" value="SEC14"/>
    <property type="match status" value="1"/>
</dbReference>
<dbReference type="OrthoDB" id="30289at2759"/>
<evidence type="ECO:0000313" key="3">
    <source>
        <dbReference type="Proteomes" id="UP000326950"/>
    </source>
</evidence>
<dbReference type="EMBL" id="ML738598">
    <property type="protein sequence ID" value="KAE8165756.1"/>
    <property type="molecule type" value="Genomic_DNA"/>
</dbReference>